<dbReference type="PROSITE" id="PS50948">
    <property type="entry name" value="PAN"/>
    <property type="match status" value="2"/>
</dbReference>
<dbReference type="Gene3D" id="3.50.4.10">
    <property type="entry name" value="Hepatocyte Growth Factor"/>
    <property type="match status" value="2"/>
</dbReference>
<dbReference type="GO" id="GO:0009653">
    <property type="term" value="P:anatomical structure morphogenesis"/>
    <property type="evidence" value="ECO:0007669"/>
    <property type="project" value="TreeGrafter"/>
</dbReference>
<accession>A0A183BWW1</accession>
<name>A0A183BWW1_GLOPA</name>
<feature type="compositionally biased region" description="Pro residues" evidence="1">
    <location>
        <begin position="266"/>
        <end position="275"/>
    </location>
</feature>
<keyword evidence="4" id="KW-1185">Reference proteome</keyword>
<dbReference type="Proteomes" id="UP000050741">
    <property type="component" value="Unassembled WGS sequence"/>
</dbReference>
<evidence type="ECO:0000313" key="4">
    <source>
        <dbReference type="Proteomes" id="UP000050741"/>
    </source>
</evidence>
<protein>
    <submittedName>
        <fullName evidence="5">Apple domain-containing protein</fullName>
    </submittedName>
</protein>
<feature type="compositionally biased region" description="Polar residues" evidence="1">
    <location>
        <begin position="408"/>
        <end position="417"/>
    </location>
</feature>
<dbReference type="InterPro" id="IPR003609">
    <property type="entry name" value="Pan_app"/>
</dbReference>
<reference evidence="5" key="3">
    <citation type="submission" date="2016-06" db="UniProtKB">
        <authorList>
            <consortium name="WormBaseParasite"/>
        </authorList>
    </citation>
    <scope>IDENTIFICATION</scope>
</reference>
<feature type="region of interest" description="Disordered" evidence="1">
    <location>
        <begin position="650"/>
        <end position="701"/>
    </location>
</feature>
<feature type="compositionally biased region" description="Low complexity" evidence="1">
    <location>
        <begin position="418"/>
        <end position="430"/>
    </location>
</feature>
<dbReference type="CDD" id="cd01099">
    <property type="entry name" value="PAN_AP_HGF"/>
    <property type="match status" value="1"/>
</dbReference>
<feature type="chain" id="PRO_5008146729" evidence="2">
    <location>
        <begin position="24"/>
        <end position="719"/>
    </location>
</feature>
<dbReference type="PANTHER" id="PTHR47327:SF4">
    <property type="entry name" value="APPLE DOMAIN-CONTAINING PROTEIN-RELATED"/>
    <property type="match status" value="1"/>
</dbReference>
<feature type="region of interest" description="Disordered" evidence="1">
    <location>
        <begin position="396"/>
        <end position="437"/>
    </location>
</feature>
<evidence type="ECO:0000259" key="3">
    <source>
        <dbReference type="PROSITE" id="PS50948"/>
    </source>
</evidence>
<dbReference type="InterPro" id="IPR052774">
    <property type="entry name" value="Celegans_DevNeuronal_Protein"/>
</dbReference>
<dbReference type="SUPFAM" id="SSF57414">
    <property type="entry name" value="Hairpin loop containing domain-like"/>
    <property type="match status" value="2"/>
</dbReference>
<reference evidence="4" key="2">
    <citation type="submission" date="2014-05" db="EMBL/GenBank/DDBJ databases">
        <title>The genome and life-stage specific transcriptomes of Globodera pallida elucidate key aspects of plant parasitism by a cyst nematode.</title>
        <authorList>
            <person name="Cotton J.A."/>
            <person name="Lilley C.J."/>
            <person name="Jones L.M."/>
            <person name="Kikuchi T."/>
            <person name="Reid A.J."/>
            <person name="Thorpe P."/>
            <person name="Tsai I.J."/>
            <person name="Beasley H."/>
            <person name="Blok V."/>
            <person name="Cock P.J.A."/>
            <person name="Van den Akker S.E."/>
            <person name="Holroyd N."/>
            <person name="Hunt M."/>
            <person name="Mantelin S."/>
            <person name="Naghra H."/>
            <person name="Pain A."/>
            <person name="Palomares-Rius J.E."/>
            <person name="Zarowiecki M."/>
            <person name="Berriman M."/>
            <person name="Jones J.T."/>
            <person name="Urwin P.E."/>
        </authorList>
    </citation>
    <scope>NUCLEOTIDE SEQUENCE [LARGE SCALE GENOMIC DNA]</scope>
    <source>
        <strain evidence="4">Lindley</strain>
    </source>
</reference>
<feature type="region of interest" description="Disordered" evidence="1">
    <location>
        <begin position="604"/>
        <end position="627"/>
    </location>
</feature>
<keyword evidence="2" id="KW-0732">Signal</keyword>
<sequence>MTKIFQFLTLLLVNLFLSSSSSGADEENNTVKQEQKQLVLNRPDIAFCEGSVSAFFVSDNVSVRGANASATIFESNEKQCANLCAENRDNRGRSLLCGSALYENDTRQCKLYRKASAPDGELKRFAADGRRYFEKFCLTDDLPADCAFTHFLRVDDHILKGYAQSTTTVPTMADCVAYCMHEREFECKSVMYFYEEGECITNMESATTAPSDFQRPEDEDKVVFIQNGCLRPGASQNASPFAIEDQKGTAADDEAVTTTNSAVTELPPPSQPPASPEANIAVEPSTTTTSASSTTTTTPTATTSPLFSFRALMNKDNDEAAAVEKTQKLEENGPIAAEAKIVEAQQDLASTVVGAQLNDSTEQIFGGGIGTARLHPKQLNDESTRQYGAKTIERKSDGSFQEKIGSDITPTGSAENLSSSGGTNISTSGIRLLNRKGPESTKRLHLKLIKDHQRARPNPSEAPGLPSSSSPSTIVPLLFAASQMPETAAPVPSASTLPPAPTLNSVPPATVTVAVGDSSEERFEGSQGYFSLWGPWTPCTVPGERRVRRRRCLDLRRCKGSLMQVDYCPRDIPAVEDDEVHAGAAEVQQAPILTRPQPIQVAQLQSQQQTLTPPQGQIQEVPKRNPVPIDLATGNVLAESAANAGGYGAVAQPPAAQPEAQKAVETHSEHLPAGAPATRPIEQQHEQRQQQFQPPPQQQQQPVIVDAIWSPWNGTCQLC</sequence>
<evidence type="ECO:0000256" key="2">
    <source>
        <dbReference type="SAM" id="SignalP"/>
    </source>
</evidence>
<feature type="compositionally biased region" description="Low complexity" evidence="1">
    <location>
        <begin position="284"/>
        <end position="304"/>
    </location>
</feature>
<dbReference type="InterPro" id="IPR000884">
    <property type="entry name" value="TSP1_rpt"/>
</dbReference>
<feature type="region of interest" description="Disordered" evidence="1">
    <location>
        <begin position="450"/>
        <end position="473"/>
    </location>
</feature>
<evidence type="ECO:0000256" key="1">
    <source>
        <dbReference type="SAM" id="MobiDB-lite"/>
    </source>
</evidence>
<dbReference type="AlphaFoldDB" id="A0A183BWW1"/>
<reference evidence="4" key="1">
    <citation type="submission" date="2013-12" db="EMBL/GenBank/DDBJ databases">
        <authorList>
            <person name="Aslett M."/>
        </authorList>
    </citation>
    <scope>NUCLEOTIDE SEQUENCE [LARGE SCALE GENOMIC DNA]</scope>
    <source>
        <strain evidence="4">Lindley</strain>
    </source>
</reference>
<dbReference type="Pfam" id="PF00024">
    <property type="entry name" value="PAN_1"/>
    <property type="match status" value="2"/>
</dbReference>
<feature type="compositionally biased region" description="Low complexity" evidence="1">
    <location>
        <begin position="604"/>
        <end position="619"/>
    </location>
</feature>
<feature type="compositionally biased region" description="Low complexity" evidence="1">
    <location>
        <begin position="650"/>
        <end position="661"/>
    </location>
</feature>
<proteinExistence type="predicted"/>
<feature type="signal peptide" evidence="2">
    <location>
        <begin position="1"/>
        <end position="23"/>
    </location>
</feature>
<feature type="domain" description="Apple" evidence="3">
    <location>
        <begin position="146"/>
        <end position="229"/>
    </location>
</feature>
<evidence type="ECO:0000313" key="5">
    <source>
        <dbReference type="WBParaSite" id="GPLIN_000510000"/>
    </source>
</evidence>
<feature type="domain" description="Apple" evidence="3">
    <location>
        <begin position="48"/>
        <end position="137"/>
    </location>
</feature>
<dbReference type="PROSITE" id="PS50092">
    <property type="entry name" value="TSP1"/>
    <property type="match status" value="1"/>
</dbReference>
<dbReference type="PANTHER" id="PTHR47327">
    <property type="entry name" value="FI18240P1-RELATED"/>
    <property type="match status" value="1"/>
</dbReference>
<organism evidence="4 5">
    <name type="scientific">Globodera pallida</name>
    <name type="common">Potato cyst nematode worm</name>
    <name type="synonym">Heterodera pallida</name>
    <dbReference type="NCBI Taxonomy" id="36090"/>
    <lineage>
        <taxon>Eukaryota</taxon>
        <taxon>Metazoa</taxon>
        <taxon>Ecdysozoa</taxon>
        <taxon>Nematoda</taxon>
        <taxon>Chromadorea</taxon>
        <taxon>Rhabditida</taxon>
        <taxon>Tylenchina</taxon>
        <taxon>Tylenchomorpha</taxon>
        <taxon>Tylenchoidea</taxon>
        <taxon>Heteroderidae</taxon>
        <taxon>Heteroderinae</taxon>
        <taxon>Globodera</taxon>
    </lineage>
</organism>
<dbReference type="WBParaSite" id="GPLIN_000510000">
    <property type="protein sequence ID" value="GPLIN_000510000"/>
    <property type="gene ID" value="GPLIN_000510000"/>
</dbReference>
<dbReference type="SMART" id="SM00473">
    <property type="entry name" value="PAN_AP"/>
    <property type="match status" value="2"/>
</dbReference>
<feature type="region of interest" description="Disordered" evidence="1">
    <location>
        <begin position="246"/>
        <end position="304"/>
    </location>
</feature>